<dbReference type="RefSeq" id="WP_008507290.1">
    <property type="nucleotide sequence ID" value="NZ_CM001403.1"/>
</dbReference>
<protein>
    <submittedName>
        <fullName evidence="1">Uncharacterized protein</fullName>
    </submittedName>
</protein>
<dbReference type="Proteomes" id="UP000002774">
    <property type="component" value="Chromosome"/>
</dbReference>
<dbReference type="STRING" id="714943.Mucpa_2912"/>
<keyword evidence="2" id="KW-1185">Reference proteome</keyword>
<name>H1YAH7_9SPHI</name>
<organism evidence="1 2">
    <name type="scientific">Mucilaginibacter paludis DSM 18603</name>
    <dbReference type="NCBI Taxonomy" id="714943"/>
    <lineage>
        <taxon>Bacteria</taxon>
        <taxon>Pseudomonadati</taxon>
        <taxon>Bacteroidota</taxon>
        <taxon>Sphingobacteriia</taxon>
        <taxon>Sphingobacteriales</taxon>
        <taxon>Sphingobacteriaceae</taxon>
        <taxon>Mucilaginibacter</taxon>
    </lineage>
</organism>
<evidence type="ECO:0000313" key="1">
    <source>
        <dbReference type="EMBL" id="EHQ27020.1"/>
    </source>
</evidence>
<dbReference type="eggNOG" id="ENOG5032RM8">
    <property type="taxonomic scope" value="Bacteria"/>
</dbReference>
<reference evidence="1" key="1">
    <citation type="submission" date="2011-09" db="EMBL/GenBank/DDBJ databases">
        <title>The permanent draft genome of Mucilaginibacter paludis DSM 18603.</title>
        <authorList>
            <consortium name="US DOE Joint Genome Institute (JGI-PGF)"/>
            <person name="Lucas S."/>
            <person name="Han J."/>
            <person name="Lapidus A."/>
            <person name="Bruce D."/>
            <person name="Goodwin L."/>
            <person name="Pitluck S."/>
            <person name="Peters L."/>
            <person name="Kyrpides N."/>
            <person name="Mavromatis K."/>
            <person name="Ivanova N."/>
            <person name="Mikhailova N."/>
            <person name="Held B."/>
            <person name="Detter J.C."/>
            <person name="Tapia R."/>
            <person name="Han C."/>
            <person name="Land M."/>
            <person name="Hauser L."/>
            <person name="Markowitz V."/>
            <person name="Cheng J.-F."/>
            <person name="Hugenholtz P."/>
            <person name="Woyke T."/>
            <person name="Wu D."/>
            <person name="Tindall B."/>
            <person name="Brambilla E."/>
            <person name="Klenk H.-P."/>
            <person name="Eisen J.A."/>
        </authorList>
    </citation>
    <scope>NUCLEOTIDE SEQUENCE [LARGE SCALE GENOMIC DNA]</scope>
    <source>
        <strain evidence="1">DSM 18603</strain>
    </source>
</reference>
<dbReference type="AlphaFoldDB" id="H1YAH7"/>
<accession>H1YAH7</accession>
<evidence type="ECO:0000313" key="2">
    <source>
        <dbReference type="Proteomes" id="UP000002774"/>
    </source>
</evidence>
<sequence>MENILTEKLRAYVLENNLDLVVRLQEGYSFMNYLKDKVAAVEPFMQHLILEQKPEHIVVQLCLDEMTRELRPSKFLYIRTVLEEEFPVECAGFGASGVLTYEVTHLIDRCQAIFETFGFSEASADNHLLRHAVIAEMHDHIY</sequence>
<gene>
    <name evidence="1" type="ORF">Mucpa_2912</name>
</gene>
<dbReference type="OrthoDB" id="660922at2"/>
<dbReference type="EMBL" id="CM001403">
    <property type="protein sequence ID" value="EHQ27020.1"/>
    <property type="molecule type" value="Genomic_DNA"/>
</dbReference>
<proteinExistence type="predicted"/>
<dbReference type="HOGENOM" id="CLU_124414_0_0_10"/>